<protein>
    <submittedName>
        <fullName evidence="1">Genomic scaffold, ProqFM164S02</fullName>
    </submittedName>
</protein>
<evidence type="ECO:0000313" key="2">
    <source>
        <dbReference type="Proteomes" id="UP000030686"/>
    </source>
</evidence>
<reference evidence="1" key="1">
    <citation type="journal article" date="2014" name="Nat. Commun.">
        <title>Multiple recent horizontal transfers of a large genomic region in cheese making fungi.</title>
        <authorList>
            <person name="Cheeseman K."/>
            <person name="Ropars J."/>
            <person name="Renault P."/>
            <person name="Dupont J."/>
            <person name="Gouzy J."/>
            <person name="Branca A."/>
            <person name="Abraham A.L."/>
            <person name="Ceppi M."/>
            <person name="Conseiller E."/>
            <person name="Debuchy R."/>
            <person name="Malagnac F."/>
            <person name="Goarin A."/>
            <person name="Silar P."/>
            <person name="Lacoste S."/>
            <person name="Sallet E."/>
            <person name="Bensimon A."/>
            <person name="Giraud T."/>
            <person name="Brygoo Y."/>
        </authorList>
    </citation>
    <scope>NUCLEOTIDE SEQUENCE [LARGE SCALE GENOMIC DNA]</scope>
    <source>
        <strain evidence="1">FM164</strain>
    </source>
</reference>
<dbReference type="Proteomes" id="UP000030686">
    <property type="component" value="Unassembled WGS sequence"/>
</dbReference>
<dbReference type="OMA" id="HASWLTF"/>
<dbReference type="OrthoDB" id="4812032at2759"/>
<name>W6QUF3_PENRF</name>
<proteinExistence type="predicted"/>
<sequence length="292" mass="33551">MSLGQDAPQLTPISKAPKRSFQEMFDESCCIVDPNDCGTDGIDFTEKLPDTTTFLSTPQPTDKLVETHKKLKRLAELIGEGKSLAIHTNYAKAPQKERNPIDEAKKRMRSIEIEQYNAWVAGAVMPTVDWKNSNKTVELPKAEKSHFKHQVHAIREIYPNSHITRKNAHWFIANFRYVMPLIEAVAMVRRVRWEYVCDQEGPSRIDLADQELTEMELAELETARSIIRITINTLQKRQRRLQLDATLREKHLSLETVMELTGADCEVIQKRVDRIHESAVRDKGTKCSKTKE</sequence>
<keyword evidence="2" id="KW-1185">Reference proteome</keyword>
<dbReference type="AlphaFoldDB" id="W6QUF3"/>
<accession>W6QUF3</accession>
<dbReference type="EMBL" id="HG792016">
    <property type="protein sequence ID" value="CDM33162.1"/>
    <property type="molecule type" value="Genomic_DNA"/>
</dbReference>
<gene>
    <name evidence="1" type="ORF">PROQFM164_S02g003314</name>
</gene>
<evidence type="ECO:0000313" key="1">
    <source>
        <dbReference type="EMBL" id="CDM33162.1"/>
    </source>
</evidence>
<organism evidence="1 2">
    <name type="scientific">Penicillium roqueforti (strain FM164)</name>
    <dbReference type="NCBI Taxonomy" id="1365484"/>
    <lineage>
        <taxon>Eukaryota</taxon>
        <taxon>Fungi</taxon>
        <taxon>Dikarya</taxon>
        <taxon>Ascomycota</taxon>
        <taxon>Pezizomycotina</taxon>
        <taxon>Eurotiomycetes</taxon>
        <taxon>Eurotiomycetidae</taxon>
        <taxon>Eurotiales</taxon>
        <taxon>Aspergillaceae</taxon>
        <taxon>Penicillium</taxon>
    </lineage>
</organism>